<accession>A0A828Y2U0</accession>
<proteinExistence type="predicted"/>
<reference evidence="1" key="1">
    <citation type="submission" date="2012-10" db="EMBL/GenBank/DDBJ databases">
        <authorList>
            <person name="Harkins D.M."/>
            <person name="Durkin A.S."/>
            <person name="Brinkac L.M."/>
            <person name="Selengut J.D."/>
            <person name="Sanka R."/>
            <person name="DePew J."/>
            <person name="Purushe J."/>
            <person name="Picardeau M."/>
            <person name="Werts C."/>
            <person name="Goarant C."/>
            <person name="Vinetz J.M."/>
            <person name="Sutton G.G."/>
            <person name="Nelson W.C."/>
            <person name="Fouts D.E."/>
        </authorList>
    </citation>
    <scope>NUCLEOTIDE SEQUENCE [LARGE SCALE GENOMIC DNA]</scope>
    <source>
        <strain evidence="1">200802841</strain>
    </source>
</reference>
<sequence length="75" mass="8495">MVGRPSYFPNLLETLELLLMLHALDQSKCTIPLDSKLLPHTSYGQLFGLSLPHPIQNLSSFHYPRSLNKFQEGIS</sequence>
<dbReference type="EMBL" id="AKWH02000061">
    <property type="protein sequence ID" value="EKO50520.1"/>
    <property type="molecule type" value="Genomic_DNA"/>
</dbReference>
<evidence type="ECO:0000313" key="1">
    <source>
        <dbReference type="EMBL" id="EKO50520.1"/>
    </source>
</evidence>
<gene>
    <name evidence="1" type="ORF">LEP1GSC131_1024</name>
</gene>
<evidence type="ECO:0000313" key="2">
    <source>
        <dbReference type="Proteomes" id="UP000006339"/>
    </source>
</evidence>
<dbReference type="AlphaFoldDB" id="A0A828Y2U0"/>
<keyword evidence="2" id="KW-1185">Reference proteome</keyword>
<comment type="caution">
    <text evidence="1">The sequence shown here is derived from an EMBL/GenBank/DDBJ whole genome shotgun (WGS) entry which is preliminary data.</text>
</comment>
<organism evidence="1 2">
    <name type="scientific">Leptospira kirschneri str. 200802841</name>
    <dbReference type="NCBI Taxonomy" id="1193047"/>
    <lineage>
        <taxon>Bacteria</taxon>
        <taxon>Pseudomonadati</taxon>
        <taxon>Spirochaetota</taxon>
        <taxon>Spirochaetia</taxon>
        <taxon>Leptospirales</taxon>
        <taxon>Leptospiraceae</taxon>
        <taxon>Leptospira</taxon>
    </lineage>
</organism>
<protein>
    <submittedName>
        <fullName evidence="1">Uncharacterized protein</fullName>
    </submittedName>
</protein>
<dbReference type="Proteomes" id="UP000006339">
    <property type="component" value="Unassembled WGS sequence"/>
</dbReference>
<name>A0A828Y2U0_9LEPT</name>